<feature type="compositionally biased region" description="Basic and acidic residues" evidence="1">
    <location>
        <begin position="38"/>
        <end position="55"/>
    </location>
</feature>
<dbReference type="Proteomes" id="UP000078576">
    <property type="component" value="Unassembled WGS sequence"/>
</dbReference>
<feature type="region of interest" description="Disordered" evidence="1">
    <location>
        <begin position="38"/>
        <end position="71"/>
    </location>
</feature>
<proteinExistence type="predicted"/>
<evidence type="ECO:0000313" key="3">
    <source>
        <dbReference type="Proteomes" id="UP000078576"/>
    </source>
</evidence>
<evidence type="ECO:0000256" key="1">
    <source>
        <dbReference type="SAM" id="MobiDB-lite"/>
    </source>
</evidence>
<evidence type="ECO:0000313" key="2">
    <source>
        <dbReference type="EMBL" id="KUI58521.1"/>
    </source>
</evidence>
<reference evidence="3" key="1">
    <citation type="submission" date="2014-12" db="EMBL/GenBank/DDBJ databases">
        <title>Genome Sequence of Valsa Canker Pathogens Uncovers a Specific Adaption of Colonization on Woody Bark.</title>
        <authorList>
            <person name="Yin Z."/>
            <person name="Liu H."/>
            <person name="Gao X."/>
            <person name="Li Z."/>
            <person name="Song N."/>
            <person name="Ke X."/>
            <person name="Dai Q."/>
            <person name="Wu Y."/>
            <person name="Sun Y."/>
            <person name="Xu J.-R."/>
            <person name="Kang Z.K."/>
            <person name="Wang L."/>
            <person name="Huang L."/>
        </authorList>
    </citation>
    <scope>NUCLEOTIDE SEQUENCE [LARGE SCALE GENOMIC DNA]</scope>
    <source>
        <strain evidence="3">SXYL134</strain>
    </source>
</reference>
<dbReference type="AlphaFoldDB" id="A0A194V3V0"/>
<protein>
    <submittedName>
        <fullName evidence="2">Uncharacterized protein</fullName>
    </submittedName>
</protein>
<keyword evidence="3" id="KW-1185">Reference proteome</keyword>
<dbReference type="EMBL" id="KN714714">
    <property type="protein sequence ID" value="KUI58521.1"/>
    <property type="molecule type" value="Genomic_DNA"/>
</dbReference>
<gene>
    <name evidence="2" type="ORF">VP1G_11062</name>
</gene>
<organism evidence="2 3">
    <name type="scientific">Cytospora mali</name>
    <name type="common">Apple Valsa canker fungus</name>
    <name type="synonym">Valsa mali</name>
    <dbReference type="NCBI Taxonomy" id="578113"/>
    <lineage>
        <taxon>Eukaryota</taxon>
        <taxon>Fungi</taxon>
        <taxon>Dikarya</taxon>
        <taxon>Ascomycota</taxon>
        <taxon>Pezizomycotina</taxon>
        <taxon>Sordariomycetes</taxon>
        <taxon>Sordariomycetidae</taxon>
        <taxon>Diaporthales</taxon>
        <taxon>Cytosporaceae</taxon>
        <taxon>Cytospora</taxon>
    </lineage>
</organism>
<name>A0A194V3V0_CYTMA</name>
<accession>A0A194V3V0</accession>
<sequence>MEVPDDFYIGLLFQFPPVNFLPVTVFVELSSSFLEELREDRQENGPSGCERKASTERGSAVKPAHSMYGMS</sequence>